<evidence type="ECO:0000259" key="1">
    <source>
        <dbReference type="PROSITE" id="PS50879"/>
    </source>
</evidence>
<sequence length="438" mass="50791">MKRKEKMTKYHDKHQHLPKYFTDGSERAGKVKWGYLVKKDGQLITSQCQEIEGTAQLAEVMAVVKALEKAVELGHKEVVLTCDSEYVIGEKKEMGKEWMIQNQSQIEIGGALLCSSCRTTHPKIRIDSYRVSGNGEKCSCTWDGTRLRLCGGCVARDRKLESSRSVWESLRVTKPLGFFREGIVTRFSRHPYIGMRESEKKAFLQTRYPIFPNDTRDSKDRAQREREELVKEIVRKDRENDLTSAESESMRWNLTLWMEPLKKCFPEVNMRMGSRGKLAWTYVRRGLQWQIRSWGSLAIEIAQEGGWVNSPDYNKDFRGSQIRSNVTKEKRTAKRKEKFEELEVAPVKDIEEHKVWGIGDNVYTVGIPYSDGQVIEEPQEKVRIVMHLKMNVLVCAHPDYDWIGGLEVELHKITPDIVMMKQGSIFKRSRRLVEEPKN</sequence>
<dbReference type="InterPro" id="IPR012337">
    <property type="entry name" value="RNaseH-like_sf"/>
</dbReference>
<protein>
    <recommendedName>
        <fullName evidence="1">RNase H type-1 domain-containing protein</fullName>
    </recommendedName>
</protein>
<dbReference type="GO" id="GO:0003676">
    <property type="term" value="F:nucleic acid binding"/>
    <property type="evidence" value="ECO:0007669"/>
    <property type="project" value="InterPro"/>
</dbReference>
<reference evidence="2 3" key="1">
    <citation type="submission" date="2018-10" db="EMBL/GenBank/DDBJ databases">
        <title>Genome assembly for a Yunnan-Guizhou Plateau 3E fish, Anabarilius grahami (Regan), and its evolutionary and genetic applications.</title>
        <authorList>
            <person name="Jiang W."/>
        </authorList>
    </citation>
    <scope>NUCLEOTIDE SEQUENCE [LARGE SCALE GENOMIC DNA]</scope>
    <source>
        <strain evidence="2">AG-KIZ</strain>
        <tissue evidence="2">Muscle</tissue>
    </source>
</reference>
<organism evidence="2 3">
    <name type="scientific">Anabarilius grahami</name>
    <name type="common">Kanglang fish</name>
    <name type="synonym">Barilius grahami</name>
    <dbReference type="NCBI Taxonomy" id="495550"/>
    <lineage>
        <taxon>Eukaryota</taxon>
        <taxon>Metazoa</taxon>
        <taxon>Chordata</taxon>
        <taxon>Craniata</taxon>
        <taxon>Vertebrata</taxon>
        <taxon>Euteleostomi</taxon>
        <taxon>Actinopterygii</taxon>
        <taxon>Neopterygii</taxon>
        <taxon>Teleostei</taxon>
        <taxon>Ostariophysi</taxon>
        <taxon>Cypriniformes</taxon>
        <taxon>Xenocyprididae</taxon>
        <taxon>Xenocypridinae</taxon>
        <taxon>Xenocypridinae incertae sedis</taxon>
        <taxon>Anabarilius</taxon>
    </lineage>
</organism>
<dbReference type="EMBL" id="RJVU01002251">
    <property type="protein sequence ID" value="ROL55121.1"/>
    <property type="molecule type" value="Genomic_DNA"/>
</dbReference>
<dbReference type="AlphaFoldDB" id="A0A3N0Z9T1"/>
<dbReference type="SUPFAM" id="SSF53098">
    <property type="entry name" value="Ribonuclease H-like"/>
    <property type="match status" value="1"/>
</dbReference>
<proteinExistence type="predicted"/>
<keyword evidence="3" id="KW-1185">Reference proteome</keyword>
<name>A0A3N0Z9T1_ANAGA</name>
<dbReference type="PROSITE" id="PS50879">
    <property type="entry name" value="RNASE_H_1"/>
    <property type="match status" value="1"/>
</dbReference>
<dbReference type="CDD" id="cd06222">
    <property type="entry name" value="RNase_H_like"/>
    <property type="match status" value="1"/>
</dbReference>
<gene>
    <name evidence="2" type="ORF">DPX16_15216</name>
</gene>
<dbReference type="InterPro" id="IPR044730">
    <property type="entry name" value="RNase_H-like_dom_plant"/>
</dbReference>
<evidence type="ECO:0000313" key="3">
    <source>
        <dbReference type="Proteomes" id="UP000281406"/>
    </source>
</evidence>
<dbReference type="InterPro" id="IPR002156">
    <property type="entry name" value="RNaseH_domain"/>
</dbReference>
<dbReference type="GO" id="GO:0004523">
    <property type="term" value="F:RNA-DNA hybrid ribonuclease activity"/>
    <property type="evidence" value="ECO:0007669"/>
    <property type="project" value="InterPro"/>
</dbReference>
<comment type="caution">
    <text evidence="2">The sequence shown here is derived from an EMBL/GenBank/DDBJ whole genome shotgun (WGS) entry which is preliminary data.</text>
</comment>
<feature type="domain" description="RNase H type-1" evidence="1">
    <location>
        <begin position="14"/>
        <end position="146"/>
    </location>
</feature>
<dbReference type="InterPro" id="IPR036397">
    <property type="entry name" value="RNaseH_sf"/>
</dbReference>
<dbReference type="Proteomes" id="UP000281406">
    <property type="component" value="Unassembled WGS sequence"/>
</dbReference>
<dbReference type="OrthoDB" id="407198at2759"/>
<accession>A0A3N0Z9T1</accession>
<evidence type="ECO:0000313" key="2">
    <source>
        <dbReference type="EMBL" id="ROL55121.1"/>
    </source>
</evidence>
<dbReference type="Gene3D" id="3.30.420.10">
    <property type="entry name" value="Ribonuclease H-like superfamily/Ribonuclease H"/>
    <property type="match status" value="1"/>
</dbReference>
<dbReference type="Pfam" id="PF00075">
    <property type="entry name" value="RNase_H"/>
    <property type="match status" value="1"/>
</dbReference>